<dbReference type="EMBL" id="PVWK01000083">
    <property type="protein sequence ID" value="PSB28062.1"/>
    <property type="molecule type" value="Genomic_DNA"/>
</dbReference>
<dbReference type="SUPFAM" id="SSF141322">
    <property type="entry name" value="NfeD domain-like"/>
    <property type="match status" value="1"/>
</dbReference>
<evidence type="ECO:0000259" key="1">
    <source>
        <dbReference type="Pfam" id="PF01957"/>
    </source>
</evidence>
<proteinExistence type="predicted"/>
<dbReference type="OrthoDB" id="467758at2"/>
<dbReference type="Gene3D" id="2.40.50.140">
    <property type="entry name" value="Nucleic acid-binding proteins"/>
    <property type="match status" value="1"/>
</dbReference>
<organism evidence="2 3">
    <name type="scientific">Stenomitos frigidus ULC18</name>
    <dbReference type="NCBI Taxonomy" id="2107698"/>
    <lineage>
        <taxon>Bacteria</taxon>
        <taxon>Bacillati</taxon>
        <taxon>Cyanobacteriota</taxon>
        <taxon>Cyanophyceae</taxon>
        <taxon>Leptolyngbyales</taxon>
        <taxon>Leptolyngbyaceae</taxon>
        <taxon>Stenomitos</taxon>
    </lineage>
</organism>
<comment type="caution">
    <text evidence="2">The sequence shown here is derived from an EMBL/GenBank/DDBJ whole genome shotgun (WGS) entry which is preliminary data.</text>
</comment>
<reference evidence="2 3" key="2">
    <citation type="submission" date="2018-03" db="EMBL/GenBank/DDBJ databases">
        <title>The ancient ancestry and fast evolution of plastids.</title>
        <authorList>
            <person name="Moore K.R."/>
            <person name="Magnabosco C."/>
            <person name="Momper L."/>
            <person name="Gold D.A."/>
            <person name="Bosak T."/>
            <person name="Fournier G.P."/>
        </authorList>
    </citation>
    <scope>NUCLEOTIDE SEQUENCE [LARGE SCALE GENOMIC DNA]</scope>
    <source>
        <strain evidence="2 3">ULC18</strain>
    </source>
</reference>
<name>A0A2T1E5N6_9CYAN</name>
<feature type="domain" description="NfeD-like C-terminal" evidence="1">
    <location>
        <begin position="36"/>
        <end position="87"/>
    </location>
</feature>
<evidence type="ECO:0000313" key="2">
    <source>
        <dbReference type="EMBL" id="PSB28062.1"/>
    </source>
</evidence>
<dbReference type="AlphaFoldDB" id="A0A2T1E5N6"/>
<sequence length="96" mass="10801">MTFNPIKAFNSFVFDEHIERVTTNFLRNSDPSYRGRAIVSDTIAPRTRGRVHFQGSWWPAQCEQNVTLAVGEVVQVVGRQNITLLVRSVPPLVASC</sequence>
<evidence type="ECO:0000313" key="3">
    <source>
        <dbReference type="Proteomes" id="UP000239576"/>
    </source>
</evidence>
<dbReference type="Pfam" id="PF01957">
    <property type="entry name" value="NfeD"/>
    <property type="match status" value="1"/>
</dbReference>
<protein>
    <recommendedName>
        <fullName evidence="1">NfeD-like C-terminal domain-containing protein</fullName>
    </recommendedName>
</protein>
<gene>
    <name evidence="2" type="ORF">C7B82_14515</name>
</gene>
<accession>A0A2T1E5N6</accession>
<keyword evidence="3" id="KW-1185">Reference proteome</keyword>
<reference evidence="3" key="1">
    <citation type="submission" date="2018-02" db="EMBL/GenBank/DDBJ databases">
        <authorList>
            <person name="Moore K."/>
            <person name="Momper L."/>
        </authorList>
    </citation>
    <scope>NUCLEOTIDE SEQUENCE [LARGE SCALE GENOMIC DNA]</scope>
    <source>
        <strain evidence="3">ULC18</strain>
    </source>
</reference>
<dbReference type="Proteomes" id="UP000239576">
    <property type="component" value="Unassembled WGS sequence"/>
</dbReference>
<dbReference type="InterPro" id="IPR002810">
    <property type="entry name" value="NfeD-like_C"/>
</dbReference>
<dbReference type="InterPro" id="IPR012340">
    <property type="entry name" value="NA-bd_OB-fold"/>
</dbReference>